<dbReference type="EMBL" id="MLAK01000708">
    <property type="protein sequence ID" value="OHT06993.1"/>
    <property type="molecule type" value="Genomic_DNA"/>
</dbReference>
<evidence type="ECO:0000256" key="3">
    <source>
        <dbReference type="ARBA" id="ARBA00023134"/>
    </source>
</evidence>
<dbReference type="GO" id="GO:0005525">
    <property type="term" value="F:GTP binding"/>
    <property type="evidence" value="ECO:0007669"/>
    <property type="project" value="UniProtKB-KW"/>
</dbReference>
<dbReference type="GO" id="GO:0003924">
    <property type="term" value="F:GTPase activity"/>
    <property type="evidence" value="ECO:0007669"/>
    <property type="project" value="InterPro"/>
</dbReference>
<dbReference type="InterPro" id="IPR003578">
    <property type="entry name" value="Small_GTPase_Rho"/>
</dbReference>
<keyword evidence="5" id="KW-1185">Reference proteome</keyword>
<dbReference type="GeneID" id="94838652"/>
<dbReference type="VEuPathDB" id="TrichDB:TRFO_24784"/>
<organism evidence="4 5">
    <name type="scientific">Tritrichomonas foetus</name>
    <dbReference type="NCBI Taxonomy" id="1144522"/>
    <lineage>
        <taxon>Eukaryota</taxon>
        <taxon>Metamonada</taxon>
        <taxon>Parabasalia</taxon>
        <taxon>Tritrichomonadida</taxon>
        <taxon>Tritrichomonadidae</taxon>
        <taxon>Tritrichomonas</taxon>
    </lineage>
</organism>
<dbReference type="Proteomes" id="UP000179807">
    <property type="component" value="Unassembled WGS sequence"/>
</dbReference>
<dbReference type="SUPFAM" id="SSF52540">
    <property type="entry name" value="P-loop containing nucleoside triphosphate hydrolases"/>
    <property type="match status" value="1"/>
</dbReference>
<protein>
    <submittedName>
        <fullName evidence="4">Cdc42</fullName>
    </submittedName>
</protein>
<dbReference type="GO" id="GO:0007264">
    <property type="term" value="P:small GTPase-mediated signal transduction"/>
    <property type="evidence" value="ECO:0007669"/>
    <property type="project" value="InterPro"/>
</dbReference>
<comment type="caution">
    <text evidence="4">The sequence shown here is derived from an EMBL/GenBank/DDBJ whole genome shotgun (WGS) entry which is preliminary data.</text>
</comment>
<proteinExistence type="inferred from homology"/>
<dbReference type="RefSeq" id="XP_068360129.1">
    <property type="nucleotide sequence ID" value="XM_068503948.1"/>
</dbReference>
<dbReference type="OrthoDB" id="8830751at2759"/>
<dbReference type="InterPro" id="IPR005225">
    <property type="entry name" value="Small_GTP-bd"/>
</dbReference>
<dbReference type="CDD" id="cd00157">
    <property type="entry name" value="Rho"/>
    <property type="match status" value="1"/>
</dbReference>
<evidence type="ECO:0000313" key="5">
    <source>
        <dbReference type="Proteomes" id="UP000179807"/>
    </source>
</evidence>
<dbReference type="PROSITE" id="PS51419">
    <property type="entry name" value="RAB"/>
    <property type="match status" value="1"/>
</dbReference>
<dbReference type="PROSITE" id="PS51421">
    <property type="entry name" value="RAS"/>
    <property type="match status" value="1"/>
</dbReference>
<gene>
    <name evidence="4" type="ORF">TRFO_24784</name>
</gene>
<keyword evidence="3" id="KW-0342">GTP-binding</keyword>
<dbReference type="PANTHER" id="PTHR24072">
    <property type="entry name" value="RHO FAMILY GTPASE"/>
    <property type="match status" value="1"/>
</dbReference>
<keyword evidence="2" id="KW-0547">Nucleotide-binding</keyword>
<name>A0A1J4K6B8_9EUKA</name>
<dbReference type="PROSITE" id="PS51420">
    <property type="entry name" value="RHO"/>
    <property type="match status" value="1"/>
</dbReference>
<dbReference type="Gene3D" id="3.40.50.300">
    <property type="entry name" value="P-loop containing nucleotide triphosphate hydrolases"/>
    <property type="match status" value="1"/>
</dbReference>
<dbReference type="AlphaFoldDB" id="A0A1J4K6B8"/>
<dbReference type="NCBIfam" id="TIGR00231">
    <property type="entry name" value="small_GTP"/>
    <property type="match status" value="1"/>
</dbReference>
<comment type="similarity">
    <text evidence="1">Belongs to the small GTPase superfamily. Rho family.</text>
</comment>
<dbReference type="InterPro" id="IPR001806">
    <property type="entry name" value="Small_GTPase"/>
</dbReference>
<dbReference type="PRINTS" id="PR00449">
    <property type="entry name" value="RASTRNSFRMNG"/>
</dbReference>
<dbReference type="InterPro" id="IPR027417">
    <property type="entry name" value="P-loop_NTPase"/>
</dbReference>
<evidence type="ECO:0000313" key="4">
    <source>
        <dbReference type="EMBL" id="OHT06993.1"/>
    </source>
</evidence>
<dbReference type="FunFam" id="3.40.50.300:FF:001179">
    <property type="entry name" value="Rho family GTPase"/>
    <property type="match status" value="1"/>
</dbReference>
<dbReference type="SMART" id="SM00174">
    <property type="entry name" value="RHO"/>
    <property type="match status" value="1"/>
</dbReference>
<reference evidence="4" key="1">
    <citation type="submission" date="2016-10" db="EMBL/GenBank/DDBJ databases">
        <authorList>
            <person name="Benchimol M."/>
            <person name="Almeida L.G."/>
            <person name="Vasconcelos A.T."/>
            <person name="Perreira-Neves A."/>
            <person name="Rosa I.A."/>
            <person name="Tasca T."/>
            <person name="Bogo M.R."/>
            <person name="de Souza W."/>
        </authorList>
    </citation>
    <scope>NUCLEOTIDE SEQUENCE [LARGE SCALE GENOMIC DNA]</scope>
    <source>
        <strain evidence="4">K</strain>
    </source>
</reference>
<sequence>MAQKVKVVVVGDGAVGKTCLLWAYAKNEIPPDYVPTVFDNYVVKLQVNGSDVNLQLWDTAGQEDLENIRVLSYTNTDVFLVCFSVVEPTSLQNVQTKWLTELKQYIKDPVIVLVGLKVDLRKDDATLQQLSQQGQRPITAEAGKAKADEIHAVGYCECSAKLQEGVKPVFDLALTTALKPKKAKKPCLLL</sequence>
<dbReference type="SMART" id="SM00175">
    <property type="entry name" value="RAB"/>
    <property type="match status" value="1"/>
</dbReference>
<accession>A0A1J4K6B8</accession>
<evidence type="ECO:0000256" key="1">
    <source>
        <dbReference type="ARBA" id="ARBA00010142"/>
    </source>
</evidence>
<dbReference type="SMART" id="SM00173">
    <property type="entry name" value="RAS"/>
    <property type="match status" value="1"/>
</dbReference>
<dbReference type="Pfam" id="PF00071">
    <property type="entry name" value="Ras"/>
    <property type="match status" value="1"/>
</dbReference>
<evidence type="ECO:0000256" key="2">
    <source>
        <dbReference type="ARBA" id="ARBA00022741"/>
    </source>
</evidence>